<comment type="caution">
    <text evidence="7">The sequence shown here is derived from an EMBL/GenBank/DDBJ whole genome shotgun (WGS) entry which is preliminary data.</text>
</comment>
<evidence type="ECO:0000313" key="7">
    <source>
        <dbReference type="EMBL" id="KAJ9160595.1"/>
    </source>
</evidence>
<dbReference type="EMBL" id="JANBVN010000033">
    <property type="protein sequence ID" value="KAJ9160595.1"/>
    <property type="molecule type" value="Genomic_DNA"/>
</dbReference>
<dbReference type="InterPro" id="IPR038581">
    <property type="entry name" value="ODC_AZ_sf"/>
</dbReference>
<evidence type="ECO:0000256" key="4">
    <source>
        <dbReference type="ARBA" id="ARBA00017712"/>
    </source>
</evidence>
<evidence type="ECO:0000256" key="5">
    <source>
        <dbReference type="ARBA" id="ARBA00022758"/>
    </source>
</evidence>
<protein>
    <recommendedName>
        <fullName evidence="4">Ornithine decarboxylase antizyme</fullName>
    </recommendedName>
</protein>
<reference evidence="7" key="1">
    <citation type="submission" date="2022-07" db="EMBL/GenBank/DDBJ databases">
        <title>Fungi with potential for degradation of polypropylene.</title>
        <authorList>
            <person name="Gostincar C."/>
        </authorList>
    </citation>
    <scope>NUCLEOTIDE SEQUENCE</scope>
    <source>
        <strain evidence="7">EXF-13287</strain>
    </source>
</reference>
<keyword evidence="5" id="KW-0688">Ribosomal frameshifting</keyword>
<proteinExistence type="inferred from homology"/>
<organism evidence="7 8">
    <name type="scientific">Coniochaeta hoffmannii</name>
    <dbReference type="NCBI Taxonomy" id="91930"/>
    <lineage>
        <taxon>Eukaryota</taxon>
        <taxon>Fungi</taxon>
        <taxon>Dikarya</taxon>
        <taxon>Ascomycota</taxon>
        <taxon>Pezizomycotina</taxon>
        <taxon>Sordariomycetes</taxon>
        <taxon>Sordariomycetidae</taxon>
        <taxon>Coniochaetales</taxon>
        <taxon>Coniochaetaceae</taxon>
        <taxon>Coniochaeta</taxon>
    </lineage>
</organism>
<evidence type="ECO:0000256" key="6">
    <source>
        <dbReference type="SAM" id="MobiDB-lite"/>
    </source>
</evidence>
<sequence length="334" mass="35446">MAPMKTNSNNHSSSIRGGDVARLQANILASCYIVDPSGASPSLRGLHYCTSLPTGAECPPLAAVVDTATNQLALTPKATKPFGGHQRGGRRGGAAATTSRIRGECERFFCETLRAAFLGERGAAERVSRLTGVCNNQYHHHHDDRDERYDRYDGSSGYHEAGASSNGGSSSAAVDANGQLTPPDYFPIGDHAVMAAAQRDAAAATAHRRGGVSPRGNVAAWLEIWDYAGGNSFRGFVAATGDGGGPEKTLFVFFDAGVVGRDLKQALVALIELAEGPLGCEHMVIAVEREIGEEEKRPLLTGLQWAGFSLTTLDYWTGGMDVTSGRWLFMGMEV</sequence>
<dbReference type="GO" id="GO:0045732">
    <property type="term" value="P:positive regulation of protein catabolic process"/>
    <property type="evidence" value="ECO:0007669"/>
    <property type="project" value="TreeGrafter"/>
</dbReference>
<evidence type="ECO:0000256" key="1">
    <source>
        <dbReference type="ARBA" id="ARBA00002307"/>
    </source>
</evidence>
<dbReference type="Gene3D" id="3.40.630.60">
    <property type="match status" value="1"/>
</dbReference>
<dbReference type="InterPro" id="IPR016181">
    <property type="entry name" value="Acyl_CoA_acyltransferase"/>
</dbReference>
<feature type="compositionally biased region" description="Basic and acidic residues" evidence="6">
    <location>
        <begin position="141"/>
        <end position="153"/>
    </location>
</feature>
<dbReference type="AlphaFoldDB" id="A0AA38VYJ4"/>
<feature type="region of interest" description="Disordered" evidence="6">
    <location>
        <begin position="137"/>
        <end position="176"/>
    </location>
</feature>
<dbReference type="GO" id="GO:0005737">
    <property type="term" value="C:cytoplasm"/>
    <property type="evidence" value="ECO:0007669"/>
    <property type="project" value="TreeGrafter"/>
</dbReference>
<dbReference type="Pfam" id="PF02100">
    <property type="entry name" value="ODC_AZ"/>
    <property type="match status" value="1"/>
</dbReference>
<dbReference type="GO" id="GO:0008073">
    <property type="term" value="F:ornithine decarboxylase inhibitor activity"/>
    <property type="evidence" value="ECO:0007669"/>
    <property type="project" value="InterPro"/>
</dbReference>
<evidence type="ECO:0000256" key="3">
    <source>
        <dbReference type="ARBA" id="ARBA00011486"/>
    </source>
</evidence>
<evidence type="ECO:0000313" key="8">
    <source>
        <dbReference type="Proteomes" id="UP001174691"/>
    </source>
</evidence>
<name>A0AA38VYJ4_9PEZI</name>
<comment type="similarity">
    <text evidence="2">Belongs to the ODC antizyme family.</text>
</comment>
<evidence type="ECO:0000256" key="2">
    <source>
        <dbReference type="ARBA" id="ARBA00008796"/>
    </source>
</evidence>
<gene>
    <name evidence="7" type="ORF">NKR19_g3094</name>
</gene>
<accession>A0AA38VYJ4</accession>
<dbReference type="SUPFAM" id="SSF55729">
    <property type="entry name" value="Acyl-CoA N-acyltransferases (Nat)"/>
    <property type="match status" value="1"/>
</dbReference>
<dbReference type="Proteomes" id="UP001174691">
    <property type="component" value="Unassembled WGS sequence"/>
</dbReference>
<keyword evidence="8" id="KW-1185">Reference proteome</keyword>
<feature type="compositionally biased region" description="Low complexity" evidence="6">
    <location>
        <begin position="161"/>
        <end position="176"/>
    </location>
</feature>
<dbReference type="PANTHER" id="PTHR10279">
    <property type="entry name" value="ORNITHINE DECARBOXYLASE ANTIZYME"/>
    <property type="match status" value="1"/>
</dbReference>
<comment type="function">
    <text evidence="1">Ornithine decarboxylase (ODC) antizyme protein that negatively regulates ODC activity and intracellular polyamine biosynthesis in response to increased intracellular polyamine levels. Binds to ODC monomers, inhibiting the assembly of the functional ODC homodimer, and targets the monomers for ubiquitin-independent proteolytic destruction by the 26S proteasome.</text>
</comment>
<comment type="subunit">
    <text evidence="3">Interacts with ODC and thereby sterically blocks ODC homodimerization.</text>
</comment>
<dbReference type="InterPro" id="IPR002993">
    <property type="entry name" value="ODC_AZ"/>
</dbReference>
<dbReference type="PANTHER" id="PTHR10279:SF10">
    <property type="entry name" value="ORNITHINE DECARBOXYLASE ANTIZYME"/>
    <property type="match status" value="1"/>
</dbReference>
<dbReference type="GO" id="GO:0005634">
    <property type="term" value="C:nucleus"/>
    <property type="evidence" value="ECO:0007669"/>
    <property type="project" value="TreeGrafter"/>
</dbReference>
<dbReference type="GO" id="GO:0075523">
    <property type="term" value="P:viral translational frameshifting"/>
    <property type="evidence" value="ECO:0007669"/>
    <property type="project" value="UniProtKB-KW"/>
</dbReference>
<feature type="region of interest" description="Disordered" evidence="6">
    <location>
        <begin position="77"/>
        <end position="97"/>
    </location>
</feature>